<dbReference type="Pfam" id="PF18755">
    <property type="entry name" value="RAMA"/>
    <property type="match status" value="1"/>
</dbReference>
<feature type="domain" description="DNA methylase N-4/N-6" evidence="8">
    <location>
        <begin position="31"/>
        <end position="250"/>
    </location>
</feature>
<dbReference type="GO" id="GO:0008170">
    <property type="term" value="F:N-methyltransferase activity"/>
    <property type="evidence" value="ECO:0007669"/>
    <property type="project" value="InterPro"/>
</dbReference>
<dbReference type="Gene3D" id="3.40.50.150">
    <property type="entry name" value="Vaccinia Virus protein VP39"/>
    <property type="match status" value="1"/>
</dbReference>
<dbReference type="EMBL" id="JAGVSJ010000027">
    <property type="protein sequence ID" value="MBX8632445.1"/>
    <property type="molecule type" value="Genomic_DNA"/>
</dbReference>
<name>A0A8J8CES8_9ARCH</name>
<proteinExistence type="inferred from homology"/>
<dbReference type="InterPro" id="IPR040843">
    <property type="entry name" value="RAMA"/>
</dbReference>
<dbReference type="Proteomes" id="UP000750197">
    <property type="component" value="Unassembled WGS sequence"/>
</dbReference>
<comment type="catalytic activity">
    <reaction evidence="7">
        <text>a 2'-deoxycytidine in DNA + S-adenosyl-L-methionine = an N(4)-methyl-2'-deoxycytidine in DNA + S-adenosyl-L-homocysteine + H(+)</text>
        <dbReference type="Rhea" id="RHEA:16857"/>
        <dbReference type="Rhea" id="RHEA-COMP:11369"/>
        <dbReference type="Rhea" id="RHEA-COMP:13674"/>
        <dbReference type="ChEBI" id="CHEBI:15378"/>
        <dbReference type="ChEBI" id="CHEBI:57856"/>
        <dbReference type="ChEBI" id="CHEBI:59789"/>
        <dbReference type="ChEBI" id="CHEBI:85452"/>
        <dbReference type="ChEBI" id="CHEBI:137933"/>
        <dbReference type="EC" id="2.1.1.113"/>
    </reaction>
</comment>
<comment type="caution">
    <text evidence="10">The sequence shown here is derived from an EMBL/GenBank/DDBJ whole genome shotgun (WGS) entry which is preliminary data.</text>
</comment>
<dbReference type="GO" id="GO:0032259">
    <property type="term" value="P:methylation"/>
    <property type="evidence" value="ECO:0007669"/>
    <property type="project" value="UniProtKB-KW"/>
</dbReference>
<evidence type="ECO:0000313" key="11">
    <source>
        <dbReference type="EMBL" id="MBX8644533.1"/>
    </source>
</evidence>
<dbReference type="AlphaFoldDB" id="A0A8J8CES8"/>
<sequence>MDHGSDLSGYINSVIEGNAIEVLPAIPSSSVDIVFADPPYNLQLGGELWRPDQTKVDAVNDEWDKFESFEEYDRFSVKWLSECRRILKPDGTIWVIGTYHNIFRIGKIMQDTGYWIINDVVWIKTNPMPNFKGTRFTNAHETLIFAARSRDSRYRFNYRSMKAFNCGLQMRSDWEIPICSGKERIRVNGKKVHSTQKPVELLRRVLLSSSSAGDTLLDPFAGTGTSLAVAKALGRNYIGIESSRDYVRITRDRLSNIEVLSEQLLHQPVERREKRIPFGSIVSCGLLPAGTVVYSQDRSLSATVYPDGSLVSGNTVGSIHRLGAILTGKHECNGWTFWHFEQEGGLIPISELRERYRSFTVDGSE</sequence>
<reference evidence="10" key="1">
    <citation type="submission" date="2021-04" db="EMBL/GenBank/DDBJ databases">
        <title>Genomic insights into ecological role and evolution of a novel Thermoplasmata order Candidatus Sysuiplasmatales.</title>
        <authorList>
            <person name="Yuan Y."/>
        </authorList>
    </citation>
    <scope>NUCLEOTIDE SEQUENCE</scope>
    <source>
        <strain evidence="11">TUT19-bin139</strain>
        <strain evidence="10">YP2-bin.285</strain>
    </source>
</reference>
<dbReference type="InterPro" id="IPR002941">
    <property type="entry name" value="DNA_methylase_N4/N6"/>
</dbReference>
<dbReference type="EC" id="2.1.1.113" evidence="7"/>
<comment type="similarity">
    <text evidence="1 7">Belongs to the N(4)/N(6)-methyltransferase family.</text>
</comment>
<dbReference type="PRINTS" id="PR00508">
    <property type="entry name" value="S21N4MTFRASE"/>
</dbReference>
<keyword evidence="3" id="KW-0808">Transferase</keyword>
<keyword evidence="4 7" id="KW-0949">S-adenosyl-L-methionine</keyword>
<dbReference type="SUPFAM" id="SSF53335">
    <property type="entry name" value="S-adenosyl-L-methionine-dependent methyltransferases"/>
    <property type="match status" value="1"/>
</dbReference>
<dbReference type="GO" id="GO:0015667">
    <property type="term" value="F:site-specific DNA-methyltransferase (cytosine-N4-specific) activity"/>
    <property type="evidence" value="ECO:0007669"/>
    <property type="project" value="UniProtKB-EC"/>
</dbReference>
<dbReference type="InterPro" id="IPR002052">
    <property type="entry name" value="DNA_methylase_N6_adenine_CS"/>
</dbReference>
<evidence type="ECO:0000256" key="1">
    <source>
        <dbReference type="ARBA" id="ARBA00006594"/>
    </source>
</evidence>
<evidence type="ECO:0000256" key="4">
    <source>
        <dbReference type="ARBA" id="ARBA00022691"/>
    </source>
</evidence>
<evidence type="ECO:0000313" key="10">
    <source>
        <dbReference type="EMBL" id="MBX8632445.1"/>
    </source>
</evidence>
<accession>A0A8J8CES8</accession>
<evidence type="ECO:0000313" key="12">
    <source>
        <dbReference type="Proteomes" id="UP000716004"/>
    </source>
</evidence>
<gene>
    <name evidence="10" type="ORF">J9259_08040</name>
    <name evidence="11" type="ORF">KIY12_07425</name>
</gene>
<dbReference type="InterPro" id="IPR001091">
    <property type="entry name" value="RM_Methyltransferase"/>
</dbReference>
<dbReference type="Pfam" id="PF01555">
    <property type="entry name" value="N6_N4_Mtase"/>
    <property type="match status" value="1"/>
</dbReference>
<keyword evidence="7" id="KW-0680">Restriction system</keyword>
<keyword evidence="2 7" id="KW-0489">Methyltransferase</keyword>
<dbReference type="EMBL" id="JAHEAC010000071">
    <property type="protein sequence ID" value="MBX8644533.1"/>
    <property type="molecule type" value="Genomic_DNA"/>
</dbReference>
<dbReference type="InterPro" id="IPR029063">
    <property type="entry name" value="SAM-dependent_MTases_sf"/>
</dbReference>
<organism evidence="10 12">
    <name type="scientific">Candidatus Sysuiplasma superficiale</name>
    <dbReference type="NCBI Taxonomy" id="2823368"/>
    <lineage>
        <taxon>Archaea</taxon>
        <taxon>Methanobacteriati</taxon>
        <taxon>Thermoplasmatota</taxon>
        <taxon>Thermoplasmata</taxon>
        <taxon>Candidatus Sysuiplasmatales</taxon>
        <taxon>Candidatus Sysuiplasmataceae</taxon>
        <taxon>Candidatus Sysuiplasma</taxon>
    </lineage>
</organism>
<feature type="domain" description="RAMA" evidence="9">
    <location>
        <begin position="267"/>
        <end position="357"/>
    </location>
</feature>
<evidence type="ECO:0000259" key="8">
    <source>
        <dbReference type="Pfam" id="PF01555"/>
    </source>
</evidence>
<evidence type="ECO:0000256" key="5">
    <source>
        <dbReference type="ARBA" id="ARBA00022705"/>
    </source>
</evidence>
<evidence type="ECO:0000256" key="3">
    <source>
        <dbReference type="ARBA" id="ARBA00022679"/>
    </source>
</evidence>
<dbReference type="GO" id="GO:0003677">
    <property type="term" value="F:DNA binding"/>
    <property type="evidence" value="ECO:0007669"/>
    <property type="project" value="UniProtKB-KW"/>
</dbReference>
<evidence type="ECO:0000256" key="7">
    <source>
        <dbReference type="RuleBase" id="RU362026"/>
    </source>
</evidence>
<dbReference type="PROSITE" id="PS00092">
    <property type="entry name" value="N6_MTASE"/>
    <property type="match status" value="1"/>
</dbReference>
<keyword evidence="5" id="KW-0235">DNA replication</keyword>
<dbReference type="GO" id="GO:0009307">
    <property type="term" value="P:DNA restriction-modification system"/>
    <property type="evidence" value="ECO:0007669"/>
    <property type="project" value="UniProtKB-KW"/>
</dbReference>
<evidence type="ECO:0000259" key="9">
    <source>
        <dbReference type="Pfam" id="PF18755"/>
    </source>
</evidence>
<evidence type="ECO:0000256" key="6">
    <source>
        <dbReference type="ARBA" id="ARBA00023125"/>
    </source>
</evidence>
<evidence type="ECO:0000256" key="2">
    <source>
        <dbReference type="ARBA" id="ARBA00022603"/>
    </source>
</evidence>
<keyword evidence="6" id="KW-0238">DNA-binding</keyword>
<protein>
    <recommendedName>
        <fullName evidence="7">Type II methyltransferase</fullName>
        <ecNumber evidence="7">2.1.1.113</ecNumber>
    </recommendedName>
    <alternativeName>
        <fullName evidence="7">N-4 cytosine-specific methyltransferase</fullName>
    </alternativeName>
</protein>
<dbReference type="GO" id="GO:0006260">
    <property type="term" value="P:DNA replication"/>
    <property type="evidence" value="ECO:0007669"/>
    <property type="project" value="UniProtKB-KW"/>
</dbReference>
<dbReference type="Proteomes" id="UP000716004">
    <property type="component" value="Unassembled WGS sequence"/>
</dbReference>